<evidence type="ECO:0000256" key="1">
    <source>
        <dbReference type="ARBA" id="ARBA00022801"/>
    </source>
</evidence>
<dbReference type="InterPro" id="IPR029058">
    <property type="entry name" value="AB_hydrolase_fold"/>
</dbReference>
<protein>
    <submittedName>
        <fullName evidence="3">Alpha/beta hydrolase</fullName>
    </submittedName>
</protein>
<name>A0A6L3SWG4_9HYPH</name>
<dbReference type="RefSeq" id="WP_151004858.1">
    <property type="nucleotide sequence ID" value="NZ_BPQY01000186.1"/>
</dbReference>
<dbReference type="PRINTS" id="PR00412">
    <property type="entry name" value="EPOXHYDRLASE"/>
</dbReference>
<dbReference type="SUPFAM" id="SSF53474">
    <property type="entry name" value="alpha/beta-Hydrolases"/>
    <property type="match status" value="1"/>
</dbReference>
<organism evidence="3 4">
    <name type="scientific">Methylobacterium soli</name>
    <dbReference type="NCBI Taxonomy" id="553447"/>
    <lineage>
        <taxon>Bacteria</taxon>
        <taxon>Pseudomonadati</taxon>
        <taxon>Pseudomonadota</taxon>
        <taxon>Alphaproteobacteria</taxon>
        <taxon>Hyphomicrobiales</taxon>
        <taxon>Methylobacteriaceae</taxon>
        <taxon>Methylobacterium</taxon>
    </lineage>
</organism>
<dbReference type="EMBL" id="VZZK01000053">
    <property type="protein sequence ID" value="KAB1071694.1"/>
    <property type="molecule type" value="Genomic_DNA"/>
</dbReference>
<dbReference type="Pfam" id="PF00561">
    <property type="entry name" value="Abhydrolase_1"/>
    <property type="match status" value="1"/>
</dbReference>
<keyword evidence="4" id="KW-1185">Reference proteome</keyword>
<dbReference type="GO" id="GO:0016787">
    <property type="term" value="F:hydrolase activity"/>
    <property type="evidence" value="ECO:0007669"/>
    <property type="project" value="UniProtKB-KW"/>
</dbReference>
<accession>A0A6L3SWG4</accession>
<dbReference type="Gene3D" id="3.40.50.1820">
    <property type="entry name" value="alpha/beta hydrolase"/>
    <property type="match status" value="1"/>
</dbReference>
<dbReference type="Proteomes" id="UP000474159">
    <property type="component" value="Unassembled WGS sequence"/>
</dbReference>
<dbReference type="OrthoDB" id="9812774at2"/>
<dbReference type="PRINTS" id="PR00111">
    <property type="entry name" value="ABHYDROLASE"/>
</dbReference>
<evidence type="ECO:0000313" key="4">
    <source>
        <dbReference type="Proteomes" id="UP000474159"/>
    </source>
</evidence>
<dbReference type="InterPro" id="IPR000639">
    <property type="entry name" value="Epox_hydrolase-like"/>
</dbReference>
<dbReference type="AlphaFoldDB" id="A0A6L3SWG4"/>
<reference evidence="3 4" key="1">
    <citation type="submission" date="2019-09" db="EMBL/GenBank/DDBJ databases">
        <title>YIM 48816 draft genome.</title>
        <authorList>
            <person name="Jiang L."/>
        </authorList>
    </citation>
    <scope>NUCLEOTIDE SEQUENCE [LARGE SCALE GENOMIC DNA]</scope>
    <source>
        <strain evidence="3 4">YIM 48816</strain>
    </source>
</reference>
<dbReference type="PANTHER" id="PTHR43329">
    <property type="entry name" value="EPOXIDE HYDROLASE"/>
    <property type="match status" value="1"/>
</dbReference>
<evidence type="ECO:0000259" key="2">
    <source>
        <dbReference type="Pfam" id="PF00561"/>
    </source>
</evidence>
<evidence type="ECO:0000313" key="3">
    <source>
        <dbReference type="EMBL" id="KAB1071694.1"/>
    </source>
</evidence>
<dbReference type="InterPro" id="IPR000073">
    <property type="entry name" value="AB_hydrolase_1"/>
</dbReference>
<proteinExistence type="predicted"/>
<feature type="domain" description="AB hydrolase-1" evidence="2">
    <location>
        <begin position="34"/>
        <end position="280"/>
    </location>
</feature>
<comment type="caution">
    <text evidence="3">The sequence shown here is derived from an EMBL/GenBank/DDBJ whole genome shotgun (WGS) entry which is preliminary data.</text>
</comment>
<sequence length="296" mass="32742">MRETWDGTTVEWGSAEVERGVRLHYGVAGAGDRTVMLVHGYPQTAYAWRRVVPLLVQAGLRVVMPDYRGAGGSSKPSGGYDKHTMAGDLHALLYEHLGLTGPVTVAGHDIGMMVAYAFARRFPDRTDGLVVMEAPLPGTAAYERSLGDTKRVWHFHFHRAPDLPELLTAGREQLYLERFYLDLAFDIEAIGAEAVARYVRAFTRPGAMRAGFELYRAFPADAERNRADLEREGKLPMPVLAVAGAHSTFARSMDGMMREVAQDVTFQVIEQANHWIPEENAEALAAAVRSFLSEHA</sequence>
<keyword evidence="1 3" id="KW-0378">Hydrolase</keyword>
<gene>
    <name evidence="3" type="ORF">F6X53_28865</name>
</gene>